<feature type="domain" description="Transthyretin/hydroxyisourate hydrolase" evidence="9">
    <location>
        <begin position="182"/>
        <end position="294"/>
    </location>
</feature>
<evidence type="ECO:0000256" key="5">
    <source>
        <dbReference type="ARBA" id="ARBA00012609"/>
    </source>
</evidence>
<evidence type="ECO:0000256" key="3">
    <source>
        <dbReference type="ARBA" id="ARBA00009850"/>
    </source>
</evidence>
<feature type="compositionally biased region" description="Polar residues" evidence="8">
    <location>
        <begin position="165"/>
        <end position="180"/>
    </location>
</feature>
<dbReference type="NCBIfam" id="TIGR02962">
    <property type="entry name" value="hdxy_isourate"/>
    <property type="match status" value="1"/>
</dbReference>
<dbReference type="GO" id="GO:0033971">
    <property type="term" value="F:hydroxyisourate hydrolase activity"/>
    <property type="evidence" value="ECO:0007669"/>
    <property type="project" value="UniProtKB-EC"/>
</dbReference>
<sequence>METGDLEEIEQISEDEQKYNSNELDTEIQLIPVQLIQSSSNVSVGVSPRGKYYKQTYRPAWEHMPDFRGWLRGVEGEPRRAFCIYCHKTLHAHRLSLLKHTCTIRHQKAAQVHNSRKNKLKEETNEEAVGNEEDEREALSNEGDNEQEMYNEEELEDEEREEDVQQTSDNTNDKNVQQKGVTDKPPITTQVTDTTKGKPISGLQVSLYKLIDGRWTFVNEGSTDSSGKFNQFINRNDFTTGRYKLHYDVDRYFESKRMETIYPFIEVVFDAGVFTETYQMMLLLSPFSYTTFRGS</sequence>
<evidence type="ECO:0000313" key="10">
    <source>
        <dbReference type="EMBL" id="CAG9856197.1"/>
    </source>
</evidence>
<dbReference type="Pfam" id="PF00576">
    <property type="entry name" value="Transthyretin"/>
    <property type="match status" value="1"/>
</dbReference>
<name>A0A9N9XNT4_PHYSR</name>
<dbReference type="InterPro" id="IPR023416">
    <property type="entry name" value="Transthyretin/HIU_hydrolase_d"/>
</dbReference>
<gene>
    <name evidence="10" type="ORF">PHYEVI_LOCUS2623</name>
</gene>
<organism evidence="10 11">
    <name type="scientific">Phyllotreta striolata</name>
    <name type="common">Striped flea beetle</name>
    <name type="synonym">Crioceris striolata</name>
    <dbReference type="NCBI Taxonomy" id="444603"/>
    <lineage>
        <taxon>Eukaryota</taxon>
        <taxon>Metazoa</taxon>
        <taxon>Ecdysozoa</taxon>
        <taxon>Arthropoda</taxon>
        <taxon>Hexapoda</taxon>
        <taxon>Insecta</taxon>
        <taxon>Pterygota</taxon>
        <taxon>Neoptera</taxon>
        <taxon>Endopterygota</taxon>
        <taxon>Coleoptera</taxon>
        <taxon>Polyphaga</taxon>
        <taxon>Cucujiformia</taxon>
        <taxon>Chrysomeloidea</taxon>
        <taxon>Chrysomelidae</taxon>
        <taxon>Galerucinae</taxon>
        <taxon>Alticini</taxon>
        <taxon>Phyllotreta</taxon>
    </lineage>
</organism>
<evidence type="ECO:0000256" key="2">
    <source>
        <dbReference type="ARBA" id="ARBA00002704"/>
    </source>
</evidence>
<evidence type="ECO:0000256" key="7">
    <source>
        <dbReference type="ARBA" id="ARBA00022801"/>
    </source>
</evidence>
<dbReference type="InterPro" id="IPR036817">
    <property type="entry name" value="Transthyretin/HIU_hydrolase_sf"/>
</dbReference>
<dbReference type="EMBL" id="OU900104">
    <property type="protein sequence ID" value="CAG9856197.1"/>
    <property type="molecule type" value="Genomic_DNA"/>
</dbReference>
<feature type="compositionally biased region" description="Acidic residues" evidence="8">
    <location>
        <begin position="143"/>
        <end position="164"/>
    </location>
</feature>
<comment type="function">
    <text evidence="2">Catalyzes the hydrolysis of 5-hydroxyisourate (HIU) to 2-oxo-4-hydroxy-4-carboxy-5-ureidoimidazoline (OHCU).</text>
</comment>
<dbReference type="AlphaFoldDB" id="A0A9N9XNT4"/>
<evidence type="ECO:0000256" key="4">
    <source>
        <dbReference type="ARBA" id="ARBA00011881"/>
    </source>
</evidence>
<protein>
    <recommendedName>
        <fullName evidence="5">hydroxyisourate hydrolase</fullName>
        <ecNumber evidence="5">3.5.2.17</ecNumber>
    </recommendedName>
</protein>
<evidence type="ECO:0000256" key="8">
    <source>
        <dbReference type="SAM" id="MobiDB-lite"/>
    </source>
</evidence>
<dbReference type="InterPro" id="IPR000895">
    <property type="entry name" value="Transthyretin/HIU_hydrolase"/>
</dbReference>
<reference evidence="10" key="1">
    <citation type="submission" date="2022-01" db="EMBL/GenBank/DDBJ databases">
        <authorList>
            <person name="King R."/>
        </authorList>
    </citation>
    <scope>NUCLEOTIDE SEQUENCE</scope>
</reference>
<feature type="region of interest" description="Disordered" evidence="8">
    <location>
        <begin position="109"/>
        <end position="195"/>
    </location>
</feature>
<comment type="similarity">
    <text evidence="3">Belongs to the transthyretin family. 5-hydroxyisourate hydrolase subfamily.</text>
</comment>
<dbReference type="Proteomes" id="UP001153712">
    <property type="component" value="Chromosome 11"/>
</dbReference>
<dbReference type="SUPFAM" id="SSF49472">
    <property type="entry name" value="Transthyretin (synonym: prealbumin)"/>
    <property type="match status" value="1"/>
</dbReference>
<dbReference type="GO" id="GO:0006144">
    <property type="term" value="P:purine nucleobase metabolic process"/>
    <property type="evidence" value="ECO:0007669"/>
    <property type="project" value="UniProtKB-KW"/>
</dbReference>
<keyword evidence="6" id="KW-0659">Purine metabolism</keyword>
<dbReference type="Gene3D" id="2.60.40.180">
    <property type="entry name" value="Transthyretin/hydroxyisourate hydrolase domain"/>
    <property type="match status" value="1"/>
</dbReference>
<keyword evidence="11" id="KW-1185">Reference proteome</keyword>
<evidence type="ECO:0000313" key="11">
    <source>
        <dbReference type="Proteomes" id="UP001153712"/>
    </source>
</evidence>
<feature type="compositionally biased region" description="Acidic residues" evidence="8">
    <location>
        <begin position="124"/>
        <end position="136"/>
    </location>
</feature>
<evidence type="ECO:0000259" key="9">
    <source>
        <dbReference type="SMART" id="SM00095"/>
    </source>
</evidence>
<dbReference type="OrthoDB" id="10265230at2759"/>
<dbReference type="InterPro" id="IPR014306">
    <property type="entry name" value="Hydroxyisourate_hydrolase"/>
</dbReference>
<dbReference type="CDD" id="cd05822">
    <property type="entry name" value="TLP_HIUase"/>
    <property type="match status" value="1"/>
</dbReference>
<comment type="subunit">
    <text evidence="4">Homotetramer.</text>
</comment>
<evidence type="ECO:0000256" key="6">
    <source>
        <dbReference type="ARBA" id="ARBA00022631"/>
    </source>
</evidence>
<accession>A0A9N9XNT4</accession>
<feature type="compositionally biased region" description="Basic residues" evidence="8">
    <location>
        <begin position="109"/>
        <end position="119"/>
    </location>
</feature>
<proteinExistence type="inferred from homology"/>
<evidence type="ECO:0000256" key="1">
    <source>
        <dbReference type="ARBA" id="ARBA00001043"/>
    </source>
</evidence>
<dbReference type="PRINTS" id="PR00189">
    <property type="entry name" value="TRNSTHYRETIN"/>
</dbReference>
<dbReference type="PANTHER" id="PTHR10395:SF7">
    <property type="entry name" value="5-HYDROXYISOURATE HYDROLASE"/>
    <property type="match status" value="1"/>
</dbReference>
<dbReference type="PANTHER" id="PTHR10395">
    <property type="entry name" value="URICASE AND TRANSTHYRETIN-RELATED"/>
    <property type="match status" value="1"/>
</dbReference>
<comment type="catalytic activity">
    <reaction evidence="1">
        <text>5-hydroxyisourate + H2O = 5-hydroxy-2-oxo-4-ureido-2,5-dihydro-1H-imidazole-5-carboxylate + H(+)</text>
        <dbReference type="Rhea" id="RHEA:23736"/>
        <dbReference type="ChEBI" id="CHEBI:15377"/>
        <dbReference type="ChEBI" id="CHEBI:15378"/>
        <dbReference type="ChEBI" id="CHEBI:18072"/>
        <dbReference type="ChEBI" id="CHEBI:58639"/>
        <dbReference type="EC" id="3.5.2.17"/>
    </reaction>
</comment>
<dbReference type="SMART" id="SM00095">
    <property type="entry name" value="TR_THY"/>
    <property type="match status" value="1"/>
</dbReference>
<dbReference type="EC" id="3.5.2.17" evidence="5"/>
<keyword evidence="7" id="KW-0378">Hydrolase</keyword>